<comment type="caution">
    <text evidence="1">The sequence shown here is derived from an EMBL/GenBank/DDBJ whole genome shotgun (WGS) entry which is preliminary data.</text>
</comment>
<accession>A0A0F9GPR4</accession>
<sequence>MKPFAIEDGYGNVIRCSECEPNTAGHANSCPLRDNELERRYSPDNENYIY</sequence>
<dbReference type="EMBL" id="LAZR01017333">
    <property type="protein sequence ID" value="KKM00860.1"/>
    <property type="molecule type" value="Genomic_DNA"/>
</dbReference>
<dbReference type="AlphaFoldDB" id="A0A0F9GPR4"/>
<reference evidence="1" key="1">
    <citation type="journal article" date="2015" name="Nature">
        <title>Complex archaea that bridge the gap between prokaryotes and eukaryotes.</title>
        <authorList>
            <person name="Spang A."/>
            <person name="Saw J.H."/>
            <person name="Jorgensen S.L."/>
            <person name="Zaremba-Niedzwiedzka K."/>
            <person name="Martijn J."/>
            <person name="Lind A.E."/>
            <person name="van Eijk R."/>
            <person name="Schleper C."/>
            <person name="Guy L."/>
            <person name="Ettema T.J."/>
        </authorList>
    </citation>
    <scope>NUCLEOTIDE SEQUENCE</scope>
</reference>
<protein>
    <submittedName>
        <fullName evidence="1">Uncharacterized protein</fullName>
    </submittedName>
</protein>
<name>A0A0F9GPR4_9ZZZZ</name>
<organism evidence="1">
    <name type="scientific">marine sediment metagenome</name>
    <dbReference type="NCBI Taxonomy" id="412755"/>
    <lineage>
        <taxon>unclassified sequences</taxon>
        <taxon>metagenomes</taxon>
        <taxon>ecological metagenomes</taxon>
    </lineage>
</organism>
<proteinExistence type="predicted"/>
<evidence type="ECO:0000313" key="1">
    <source>
        <dbReference type="EMBL" id="KKM00860.1"/>
    </source>
</evidence>
<gene>
    <name evidence="1" type="ORF">LCGC14_1800230</name>
</gene>